<dbReference type="EMBL" id="JXXE01000176">
    <property type="protein sequence ID" value="KIZ44854.1"/>
    <property type="molecule type" value="Genomic_DNA"/>
</dbReference>
<evidence type="ECO:0000256" key="1">
    <source>
        <dbReference type="SAM" id="MobiDB-lite"/>
    </source>
</evidence>
<feature type="region of interest" description="Disordered" evidence="1">
    <location>
        <begin position="1"/>
        <end position="43"/>
    </location>
</feature>
<dbReference type="Proteomes" id="UP000032515">
    <property type="component" value="Unassembled WGS sequence"/>
</dbReference>
<sequence length="88" mass="9783">MLGQTDATAQAAPATPFASQASATDISAQSRRRPKRLRVYPRDNGDGVYPRYFPGSNAVRDCTATYVQEFRPSGTVIVPRMNCFWRRG</sequence>
<evidence type="ECO:0000313" key="3">
    <source>
        <dbReference type="Proteomes" id="UP000032515"/>
    </source>
</evidence>
<organism evidence="2 3">
    <name type="scientific">Rhodopseudomonas palustris</name>
    <dbReference type="NCBI Taxonomy" id="1076"/>
    <lineage>
        <taxon>Bacteria</taxon>
        <taxon>Pseudomonadati</taxon>
        <taxon>Pseudomonadota</taxon>
        <taxon>Alphaproteobacteria</taxon>
        <taxon>Hyphomicrobiales</taxon>
        <taxon>Nitrobacteraceae</taxon>
        <taxon>Rhodopseudomonas</taxon>
    </lineage>
</organism>
<evidence type="ECO:0000313" key="2">
    <source>
        <dbReference type="EMBL" id="KIZ44854.1"/>
    </source>
</evidence>
<protein>
    <submittedName>
        <fullName evidence="2">Uncharacterized protein</fullName>
    </submittedName>
</protein>
<proteinExistence type="predicted"/>
<dbReference type="AlphaFoldDB" id="A0A0D7EVJ2"/>
<reference evidence="2 3" key="1">
    <citation type="submission" date="2014-11" db="EMBL/GenBank/DDBJ databases">
        <title>Genomics and ecophysiology of heterotrophic nitrogen fixing bacteria isolated from estuarine surface water.</title>
        <authorList>
            <person name="Bentzon-Tilia M."/>
            <person name="Severin I."/>
            <person name="Hansen L.H."/>
            <person name="Riemann L."/>
        </authorList>
    </citation>
    <scope>NUCLEOTIDE SEQUENCE [LARGE SCALE GENOMIC DNA]</scope>
    <source>
        <strain evidence="2 3">BAL398</strain>
    </source>
</reference>
<dbReference type="PATRIC" id="fig|1076.23.peg.1117"/>
<gene>
    <name evidence="2" type="ORF">OO17_08995</name>
</gene>
<comment type="caution">
    <text evidence="2">The sequence shown here is derived from an EMBL/GenBank/DDBJ whole genome shotgun (WGS) entry which is preliminary data.</text>
</comment>
<name>A0A0D7EVJ2_RHOPL</name>
<feature type="compositionally biased region" description="Basic residues" evidence="1">
    <location>
        <begin position="30"/>
        <end position="39"/>
    </location>
</feature>
<accession>A0A0D7EVJ2</accession>
<feature type="compositionally biased region" description="Low complexity" evidence="1">
    <location>
        <begin position="7"/>
        <end position="23"/>
    </location>
</feature>